<dbReference type="OrthoDB" id="852327at2"/>
<dbReference type="Pfam" id="PF07924">
    <property type="entry name" value="NuiA"/>
    <property type="match status" value="1"/>
</dbReference>
<gene>
    <name evidence="1" type="ORF">EFA69_14585</name>
</gene>
<proteinExistence type="predicted"/>
<name>A0A3M9MPA1_9BACT</name>
<reference evidence="1 2" key="1">
    <citation type="submission" date="2018-11" db="EMBL/GenBank/DDBJ databases">
        <title>Rufibacter latericius sp. nov., isolated from water in Baiyang Lake.</title>
        <authorList>
            <person name="Yang Y."/>
        </authorList>
    </citation>
    <scope>NUCLEOTIDE SEQUENCE [LARGE SCALE GENOMIC DNA]</scope>
    <source>
        <strain evidence="1 2">MCC P1</strain>
    </source>
</reference>
<organism evidence="1 2">
    <name type="scientific">Rufibacter immobilis</name>
    <dbReference type="NCBI Taxonomy" id="1348778"/>
    <lineage>
        <taxon>Bacteria</taxon>
        <taxon>Pseudomonadati</taxon>
        <taxon>Bacteroidota</taxon>
        <taxon>Cytophagia</taxon>
        <taxon>Cytophagales</taxon>
        <taxon>Hymenobacteraceae</taxon>
        <taxon>Rufibacter</taxon>
    </lineage>
</organism>
<evidence type="ECO:0000313" key="2">
    <source>
        <dbReference type="Proteomes" id="UP000271010"/>
    </source>
</evidence>
<accession>A0A3M9MPA1</accession>
<keyword evidence="2" id="KW-1185">Reference proteome</keyword>
<protein>
    <recommendedName>
        <fullName evidence="3">Sugar-non-specific nuclease inhibitor NuiA-like protein</fullName>
    </recommendedName>
</protein>
<dbReference type="InterPro" id="IPR012489">
    <property type="entry name" value="NucleaseA_inhib-like"/>
</dbReference>
<dbReference type="EMBL" id="RJJE01000017">
    <property type="protein sequence ID" value="RNI27364.1"/>
    <property type="molecule type" value="Genomic_DNA"/>
</dbReference>
<dbReference type="AlphaFoldDB" id="A0A3M9MPA1"/>
<evidence type="ECO:0008006" key="3">
    <source>
        <dbReference type="Google" id="ProtNLM"/>
    </source>
</evidence>
<sequence length="157" mass="17744">MVLPAKHFFIVIENIESYMDTPNADKEQIMVKLEELTKDLYFISESDYPLEPITVAVDKSGDLSYEELRSIAGQAADASVEVVELTYFLRNMVKVPPETDPKQRETAFRFQTLQDFMLKSLSDVKVYRIGKVEIIALALGIAPSSECIGFKTKVIET</sequence>
<dbReference type="Gene3D" id="3.40.1460.10">
    <property type="entry name" value="Nuclease A inhibitor-like"/>
    <property type="match status" value="1"/>
</dbReference>
<dbReference type="Proteomes" id="UP000271010">
    <property type="component" value="Unassembled WGS sequence"/>
</dbReference>
<dbReference type="SUPFAM" id="SSF82602">
    <property type="entry name" value="Nuclease A inhibitor (NuiA)"/>
    <property type="match status" value="1"/>
</dbReference>
<dbReference type="InterPro" id="IPR036587">
    <property type="entry name" value="NucleaseA_inhib-like_sf"/>
</dbReference>
<comment type="caution">
    <text evidence="1">The sequence shown here is derived from an EMBL/GenBank/DDBJ whole genome shotgun (WGS) entry which is preliminary data.</text>
</comment>
<evidence type="ECO:0000313" key="1">
    <source>
        <dbReference type="EMBL" id="RNI27364.1"/>
    </source>
</evidence>